<dbReference type="PANTHER" id="PTHR43201:SF5">
    <property type="entry name" value="MEDIUM-CHAIN ACYL-COA LIGASE ACSF2, MITOCHONDRIAL"/>
    <property type="match status" value="1"/>
</dbReference>
<protein>
    <submittedName>
        <fullName evidence="6">Long-chain fatty acid--CoA ligase</fullName>
    </submittedName>
</protein>
<dbReference type="GO" id="GO:0031956">
    <property type="term" value="F:medium-chain fatty acid-CoA ligase activity"/>
    <property type="evidence" value="ECO:0007669"/>
    <property type="project" value="TreeGrafter"/>
</dbReference>
<proteinExistence type="inferred from homology"/>
<dbReference type="EMBL" id="PGTM01000112">
    <property type="protein sequence ID" value="PJF35778.1"/>
    <property type="molecule type" value="Genomic_DNA"/>
</dbReference>
<dbReference type="Proteomes" id="UP000228947">
    <property type="component" value="Unassembled WGS sequence"/>
</dbReference>
<keyword evidence="2 6" id="KW-0436">Ligase</keyword>
<reference evidence="7 8" key="1">
    <citation type="submission" date="2017-11" db="EMBL/GenBank/DDBJ databases">
        <title>Evolution of Phototrophy in the Chloroflexi Phylum Driven by Horizontal Gene Transfer.</title>
        <authorList>
            <person name="Ward L.M."/>
            <person name="Hemp J."/>
            <person name="Shih P.M."/>
            <person name="Mcglynn S.E."/>
            <person name="Fischer W."/>
        </authorList>
    </citation>
    <scope>NUCLEOTIDE SEQUENCE [LARGE SCALE GENOMIC DNA]</scope>
    <source>
        <strain evidence="6">CP1_1M</strain>
        <strain evidence="5">JP3_13</strain>
    </source>
</reference>
<evidence type="ECO:0000313" key="8">
    <source>
        <dbReference type="Proteomes" id="UP000229681"/>
    </source>
</evidence>
<feature type="domain" description="AMP-binding enzyme C-terminal" evidence="4">
    <location>
        <begin position="486"/>
        <end position="560"/>
    </location>
</feature>
<dbReference type="InterPro" id="IPR042099">
    <property type="entry name" value="ANL_N_sf"/>
</dbReference>
<name>A0A2M8Q106_9CHLR</name>
<evidence type="ECO:0000313" key="6">
    <source>
        <dbReference type="EMBL" id="PJF43460.1"/>
    </source>
</evidence>
<dbReference type="InterPro" id="IPR000873">
    <property type="entry name" value="AMP-dep_synth/lig_dom"/>
</dbReference>
<dbReference type="Gene3D" id="3.30.300.30">
    <property type="match status" value="1"/>
</dbReference>
<evidence type="ECO:0000256" key="2">
    <source>
        <dbReference type="ARBA" id="ARBA00022598"/>
    </source>
</evidence>
<comment type="caution">
    <text evidence="6">The sequence shown here is derived from an EMBL/GenBank/DDBJ whole genome shotgun (WGS) entry which is preliminary data.</text>
</comment>
<comment type="similarity">
    <text evidence="1">Belongs to the ATP-dependent AMP-binding enzyme family.</text>
</comment>
<accession>A0A2M8PE11</accession>
<evidence type="ECO:0000313" key="5">
    <source>
        <dbReference type="EMBL" id="PJF35778.1"/>
    </source>
</evidence>
<dbReference type="AlphaFoldDB" id="A0A2M8Q106"/>
<sequence>MHPDAQTLANIRAARTYHERPPESYLVPYRHIAHLLECRTSESPEKTFLIAYDADGTRTEYSYAHFNALVNRAANLLWSLGIRPNDRVATLAYNHAETVILYFACWKLGATVAPQNVAEDDARIAFILCNSEAVVLFARHDYLERAMRILGSAEGGAPNIRRVVQMGGAPQGDTLHFGTELEKQSEHFSAPEAVSLESEALLVYTSGTTGAPKGVVLTQYNLLVDARGISDWQGITGNQRLMCVLPIHHVNGIVVTLVTPLYVGGSVVLNRQFQSQTFWQRIAAEKVHIVSVVPTLLQFCCEYADAQQAQGKSIWGENVRRDDLEHFRHLICGAGTLSVALAKRFEDQFNFPILHGYGLSETTCYSCFLPIDLSWQEHQAWLQAHGYPSIGCPISPNEMAIFDASGNGVQLGEGERGEICIRGHNVMKYYYQRPEANAETFKFGWFRSGDEGFFLRDERGRHFFFITGRIKELINRGGVKFSPFDIEEVLLSIQGVKVGLAIAFENDYYGEEVGAYVVPEEGAKLSEEQILAACRAKLTFEKSPKVVVFGTEVPVTATGKYQRLKLRDLFSAWRSVQFRPQG</sequence>
<dbReference type="Proteomes" id="UP000229681">
    <property type="component" value="Unassembled WGS sequence"/>
</dbReference>
<accession>A0A2M8Q106</accession>
<evidence type="ECO:0000259" key="4">
    <source>
        <dbReference type="Pfam" id="PF13193"/>
    </source>
</evidence>
<feature type="domain" description="AMP-dependent synthetase/ligase" evidence="3">
    <location>
        <begin position="41"/>
        <end position="431"/>
    </location>
</feature>
<dbReference type="PANTHER" id="PTHR43201">
    <property type="entry name" value="ACYL-COA SYNTHETASE"/>
    <property type="match status" value="1"/>
</dbReference>
<dbReference type="SUPFAM" id="SSF56801">
    <property type="entry name" value="Acetyl-CoA synthetase-like"/>
    <property type="match status" value="1"/>
</dbReference>
<dbReference type="GO" id="GO:0006631">
    <property type="term" value="P:fatty acid metabolic process"/>
    <property type="evidence" value="ECO:0007669"/>
    <property type="project" value="TreeGrafter"/>
</dbReference>
<organism evidence="6 7">
    <name type="scientific">Candidatus Thermofonsia Clade 1 bacterium</name>
    <dbReference type="NCBI Taxonomy" id="2364210"/>
    <lineage>
        <taxon>Bacteria</taxon>
        <taxon>Bacillati</taxon>
        <taxon>Chloroflexota</taxon>
        <taxon>Candidatus Thermofontia</taxon>
        <taxon>Candidatus Thermofonsia Clade 1</taxon>
    </lineage>
</organism>
<gene>
    <name evidence="5" type="ORF">CUN49_08855</name>
    <name evidence="6" type="ORF">CUN50_00630</name>
</gene>
<dbReference type="Pfam" id="PF13193">
    <property type="entry name" value="AMP-binding_C"/>
    <property type="match status" value="1"/>
</dbReference>
<dbReference type="Pfam" id="PF00501">
    <property type="entry name" value="AMP-binding"/>
    <property type="match status" value="1"/>
</dbReference>
<evidence type="ECO:0000256" key="1">
    <source>
        <dbReference type="ARBA" id="ARBA00006432"/>
    </source>
</evidence>
<dbReference type="InterPro" id="IPR045851">
    <property type="entry name" value="AMP-bd_C_sf"/>
</dbReference>
<dbReference type="InterPro" id="IPR025110">
    <property type="entry name" value="AMP-bd_C"/>
</dbReference>
<dbReference type="EMBL" id="PGTL01000001">
    <property type="protein sequence ID" value="PJF43460.1"/>
    <property type="molecule type" value="Genomic_DNA"/>
</dbReference>
<evidence type="ECO:0000313" key="7">
    <source>
        <dbReference type="Proteomes" id="UP000228947"/>
    </source>
</evidence>
<dbReference type="PROSITE" id="PS00455">
    <property type="entry name" value="AMP_BINDING"/>
    <property type="match status" value="1"/>
</dbReference>
<dbReference type="Gene3D" id="3.40.50.12780">
    <property type="entry name" value="N-terminal domain of ligase-like"/>
    <property type="match status" value="1"/>
</dbReference>
<evidence type="ECO:0000259" key="3">
    <source>
        <dbReference type="Pfam" id="PF00501"/>
    </source>
</evidence>
<dbReference type="InterPro" id="IPR020845">
    <property type="entry name" value="AMP-binding_CS"/>
</dbReference>